<evidence type="ECO:0000313" key="2">
    <source>
        <dbReference type="EMBL" id="SFG06988.1"/>
    </source>
</evidence>
<gene>
    <name evidence="2" type="ORF">SAMN05216353_12169</name>
</gene>
<keyword evidence="1" id="KW-0732">Signal</keyword>
<dbReference type="RefSeq" id="WP_175477882.1">
    <property type="nucleotide sequence ID" value="NZ_FOOG01000021.1"/>
</dbReference>
<proteinExistence type="predicted"/>
<evidence type="ECO:0000256" key="1">
    <source>
        <dbReference type="SAM" id="SignalP"/>
    </source>
</evidence>
<sequence length="56" mass="5928">MKRRLTVVLLGLMIAAGTFGSASLAFDNEKDQEPVESSEVTLAKFKANDPGDLGMG</sequence>
<accession>A0A1I2NTB9</accession>
<feature type="signal peptide" evidence="1">
    <location>
        <begin position="1"/>
        <end position="25"/>
    </location>
</feature>
<keyword evidence="3" id="KW-1185">Reference proteome</keyword>
<reference evidence="3" key="1">
    <citation type="submission" date="2016-10" db="EMBL/GenBank/DDBJ databases">
        <authorList>
            <person name="Varghese N."/>
            <person name="Submissions S."/>
        </authorList>
    </citation>
    <scope>NUCLEOTIDE SEQUENCE [LARGE SCALE GENOMIC DNA]</scope>
    <source>
        <strain evidence="3">FP5</strain>
    </source>
</reference>
<protein>
    <submittedName>
        <fullName evidence="2">Uncharacterized protein</fullName>
    </submittedName>
</protein>
<organism evidence="2 3">
    <name type="scientific">Halobacillus alkaliphilus</name>
    <dbReference type="NCBI Taxonomy" id="396056"/>
    <lineage>
        <taxon>Bacteria</taxon>
        <taxon>Bacillati</taxon>
        <taxon>Bacillota</taxon>
        <taxon>Bacilli</taxon>
        <taxon>Bacillales</taxon>
        <taxon>Bacillaceae</taxon>
        <taxon>Halobacillus</taxon>
    </lineage>
</organism>
<name>A0A1I2NTB9_9BACI</name>
<feature type="chain" id="PRO_5011577969" evidence="1">
    <location>
        <begin position="26"/>
        <end position="56"/>
    </location>
</feature>
<dbReference type="Proteomes" id="UP000198897">
    <property type="component" value="Unassembled WGS sequence"/>
</dbReference>
<dbReference type="AlphaFoldDB" id="A0A1I2NTB9"/>
<dbReference type="EMBL" id="FOOG01000021">
    <property type="protein sequence ID" value="SFG06988.1"/>
    <property type="molecule type" value="Genomic_DNA"/>
</dbReference>
<evidence type="ECO:0000313" key="3">
    <source>
        <dbReference type="Proteomes" id="UP000198897"/>
    </source>
</evidence>